<organism evidence="7 8">
    <name type="scientific">Nakamurella panacisegetis</name>
    <dbReference type="NCBI Taxonomy" id="1090615"/>
    <lineage>
        <taxon>Bacteria</taxon>
        <taxon>Bacillati</taxon>
        <taxon>Actinomycetota</taxon>
        <taxon>Actinomycetes</taxon>
        <taxon>Nakamurellales</taxon>
        <taxon>Nakamurellaceae</taxon>
        <taxon>Nakamurella</taxon>
    </lineage>
</organism>
<reference evidence="7 8" key="1">
    <citation type="submission" date="2016-10" db="EMBL/GenBank/DDBJ databases">
        <authorList>
            <person name="de Groot N.N."/>
        </authorList>
    </citation>
    <scope>NUCLEOTIDE SEQUENCE [LARGE SCALE GENOMIC DNA]</scope>
    <source>
        <strain evidence="8">P4-7,KCTC 19426,CECT 7604</strain>
    </source>
</reference>
<evidence type="ECO:0000256" key="1">
    <source>
        <dbReference type="ARBA" id="ARBA00001974"/>
    </source>
</evidence>
<sequence length="415" mass="44801">MAGDPTVHDGRTFVVVGAGLAGARAVEAWHERGFTGKVVLIGDEAEPPYERPPLSKGYLNGTDDRDSVFVHPAEWYADHGVDLRMWTRVTAIDPVGHQVDLQDGRSIHYDKLLLTTGSRPRPFPGLPDALPNVHYLRRLTDSDTLKGVLATAGSVVVVGAGWIGLEVAAAARTAHRPVTVIESAELPLLRVLGREAARVFADLHSEHGVDLRLGVAIDQFVVEDGRAKAVRLADGTVVEGHEFVVGIGVVPNVELAAAAGLDVDDGVVVDASLRTSDPDIFAAGDVARAAHPLLGRSIRVEHWANADRQPAVAAAAMLGDEVRYDRLPYFFTDQYDLGMEYTGYVEPDGYDEVVFRGDVGRREFIAFWLRDGRVLAGMNVNVWDVTDAISALIRSGRPVDSARLADVDVPLDTMG</sequence>
<dbReference type="Proteomes" id="UP000198741">
    <property type="component" value="Chromosome I"/>
</dbReference>
<dbReference type="InterPro" id="IPR023753">
    <property type="entry name" value="FAD/NAD-binding_dom"/>
</dbReference>
<dbReference type="EMBL" id="LT629710">
    <property type="protein sequence ID" value="SDP39631.1"/>
    <property type="molecule type" value="Genomic_DNA"/>
</dbReference>
<dbReference type="STRING" id="1090615.SAMN04515671_4037"/>
<keyword evidence="3" id="KW-0274">FAD</keyword>
<proteinExistence type="predicted"/>
<keyword evidence="2" id="KW-0285">Flavoprotein</keyword>
<dbReference type="Pfam" id="PF07992">
    <property type="entry name" value="Pyr_redox_2"/>
    <property type="match status" value="1"/>
</dbReference>
<keyword evidence="7" id="KW-0223">Dioxygenase</keyword>
<dbReference type="AlphaFoldDB" id="A0A1H0SCV6"/>
<keyword evidence="4" id="KW-0560">Oxidoreductase</keyword>
<comment type="cofactor">
    <cofactor evidence="1">
        <name>FAD</name>
        <dbReference type="ChEBI" id="CHEBI:57692"/>
    </cofactor>
</comment>
<dbReference type="GO" id="GO:0005737">
    <property type="term" value="C:cytoplasm"/>
    <property type="evidence" value="ECO:0007669"/>
    <property type="project" value="TreeGrafter"/>
</dbReference>
<accession>A0A1H0SCV6</accession>
<evidence type="ECO:0000256" key="4">
    <source>
        <dbReference type="ARBA" id="ARBA00023002"/>
    </source>
</evidence>
<gene>
    <name evidence="7" type="ORF">SAMN04515671_4037</name>
</gene>
<evidence type="ECO:0000259" key="5">
    <source>
        <dbReference type="Pfam" id="PF07992"/>
    </source>
</evidence>
<evidence type="ECO:0000256" key="2">
    <source>
        <dbReference type="ARBA" id="ARBA00022630"/>
    </source>
</evidence>
<dbReference type="PANTHER" id="PTHR43557">
    <property type="entry name" value="APOPTOSIS-INDUCING FACTOR 1"/>
    <property type="match status" value="1"/>
</dbReference>
<dbReference type="Pfam" id="PF14759">
    <property type="entry name" value="Reductase_C"/>
    <property type="match status" value="1"/>
</dbReference>
<evidence type="ECO:0000256" key="3">
    <source>
        <dbReference type="ARBA" id="ARBA00022827"/>
    </source>
</evidence>
<name>A0A1H0SCV6_9ACTN</name>
<feature type="domain" description="Reductase C-terminal" evidence="6">
    <location>
        <begin position="329"/>
        <end position="413"/>
    </location>
</feature>
<dbReference type="PANTHER" id="PTHR43557:SF2">
    <property type="entry name" value="RIESKE DOMAIN-CONTAINING PROTEIN-RELATED"/>
    <property type="match status" value="1"/>
</dbReference>
<dbReference type="Gene3D" id="3.50.50.60">
    <property type="entry name" value="FAD/NAD(P)-binding domain"/>
    <property type="match status" value="2"/>
</dbReference>
<dbReference type="InterPro" id="IPR016156">
    <property type="entry name" value="FAD/NAD-linked_Rdtase_dimer_sf"/>
</dbReference>
<dbReference type="InterPro" id="IPR028202">
    <property type="entry name" value="Reductase_C"/>
</dbReference>
<evidence type="ECO:0000313" key="8">
    <source>
        <dbReference type="Proteomes" id="UP000198741"/>
    </source>
</evidence>
<dbReference type="GO" id="GO:0051213">
    <property type="term" value="F:dioxygenase activity"/>
    <property type="evidence" value="ECO:0007669"/>
    <property type="project" value="UniProtKB-KW"/>
</dbReference>
<evidence type="ECO:0000313" key="7">
    <source>
        <dbReference type="EMBL" id="SDP39631.1"/>
    </source>
</evidence>
<feature type="domain" description="FAD/NAD(P)-binding" evidence="5">
    <location>
        <begin position="13"/>
        <end position="309"/>
    </location>
</feature>
<evidence type="ECO:0000259" key="6">
    <source>
        <dbReference type="Pfam" id="PF14759"/>
    </source>
</evidence>
<dbReference type="GO" id="GO:0016651">
    <property type="term" value="F:oxidoreductase activity, acting on NAD(P)H"/>
    <property type="evidence" value="ECO:0007669"/>
    <property type="project" value="TreeGrafter"/>
</dbReference>
<dbReference type="SUPFAM" id="SSF51905">
    <property type="entry name" value="FAD/NAD(P)-binding domain"/>
    <property type="match status" value="2"/>
</dbReference>
<dbReference type="InterPro" id="IPR050446">
    <property type="entry name" value="FAD-oxidoreductase/Apoptosis"/>
</dbReference>
<dbReference type="PRINTS" id="PR00411">
    <property type="entry name" value="PNDRDTASEI"/>
</dbReference>
<dbReference type="Gene3D" id="3.30.390.30">
    <property type="match status" value="1"/>
</dbReference>
<dbReference type="SUPFAM" id="SSF55424">
    <property type="entry name" value="FAD/NAD-linked reductases, dimerisation (C-terminal) domain"/>
    <property type="match status" value="1"/>
</dbReference>
<protein>
    <submittedName>
        <fullName evidence="7">3-phenylpropionate/trans-cinnamate dioxygenase ferredoxin reductase subunit</fullName>
    </submittedName>
</protein>
<dbReference type="InterPro" id="IPR036188">
    <property type="entry name" value="FAD/NAD-bd_sf"/>
</dbReference>
<keyword evidence="8" id="KW-1185">Reference proteome</keyword>
<dbReference type="PRINTS" id="PR00368">
    <property type="entry name" value="FADPNR"/>
</dbReference>